<accession>A0A918LDA9</accession>
<proteinExistence type="predicted"/>
<keyword evidence="2" id="KW-0238">DNA-binding</keyword>
<reference evidence="5" key="2">
    <citation type="submission" date="2020-09" db="EMBL/GenBank/DDBJ databases">
        <authorList>
            <person name="Sun Q."/>
            <person name="Ohkuma M."/>
        </authorList>
    </citation>
    <scope>NUCLEOTIDE SEQUENCE</scope>
    <source>
        <strain evidence="5">JCM 4386</strain>
    </source>
</reference>
<evidence type="ECO:0000256" key="3">
    <source>
        <dbReference type="ARBA" id="ARBA00023163"/>
    </source>
</evidence>
<dbReference type="AlphaFoldDB" id="A0A918LDA9"/>
<dbReference type="SMART" id="SM00421">
    <property type="entry name" value="HTH_LUXR"/>
    <property type="match status" value="1"/>
</dbReference>
<dbReference type="InterPro" id="IPR027417">
    <property type="entry name" value="P-loop_NTPase"/>
</dbReference>
<dbReference type="Gene3D" id="1.10.10.10">
    <property type="entry name" value="Winged helix-like DNA-binding domain superfamily/Winged helix DNA-binding domain"/>
    <property type="match status" value="1"/>
</dbReference>
<keyword evidence="3" id="KW-0804">Transcription</keyword>
<dbReference type="GO" id="GO:0003677">
    <property type="term" value="F:DNA binding"/>
    <property type="evidence" value="ECO:0007669"/>
    <property type="project" value="UniProtKB-KW"/>
</dbReference>
<dbReference type="InterPro" id="IPR011990">
    <property type="entry name" value="TPR-like_helical_dom_sf"/>
</dbReference>
<dbReference type="Gene3D" id="1.25.40.10">
    <property type="entry name" value="Tetratricopeptide repeat domain"/>
    <property type="match status" value="1"/>
</dbReference>
<dbReference type="PROSITE" id="PS00622">
    <property type="entry name" value="HTH_LUXR_1"/>
    <property type="match status" value="1"/>
</dbReference>
<organism evidence="5 6">
    <name type="scientific">Streptomyces humidus</name>
    <dbReference type="NCBI Taxonomy" id="52259"/>
    <lineage>
        <taxon>Bacteria</taxon>
        <taxon>Bacillati</taxon>
        <taxon>Actinomycetota</taxon>
        <taxon>Actinomycetes</taxon>
        <taxon>Kitasatosporales</taxon>
        <taxon>Streptomycetaceae</taxon>
        <taxon>Streptomyces</taxon>
    </lineage>
</organism>
<dbReference type="InterPro" id="IPR036388">
    <property type="entry name" value="WH-like_DNA-bd_sf"/>
</dbReference>
<dbReference type="InterPro" id="IPR016032">
    <property type="entry name" value="Sig_transdc_resp-reg_C-effctor"/>
</dbReference>
<gene>
    <name evidence="5" type="ORF">GCM10010269_82650</name>
</gene>
<comment type="caution">
    <text evidence="5">The sequence shown here is derived from an EMBL/GenBank/DDBJ whole genome shotgun (WGS) entry which is preliminary data.</text>
</comment>
<dbReference type="PANTHER" id="PTHR44688">
    <property type="entry name" value="DNA-BINDING TRANSCRIPTIONAL ACTIVATOR DEVR_DOSR"/>
    <property type="match status" value="1"/>
</dbReference>
<evidence type="ECO:0000256" key="1">
    <source>
        <dbReference type="ARBA" id="ARBA00023015"/>
    </source>
</evidence>
<reference evidence="5" key="1">
    <citation type="journal article" date="2014" name="Int. J. Syst. Evol. Microbiol.">
        <title>Complete genome sequence of Corynebacterium casei LMG S-19264T (=DSM 44701T), isolated from a smear-ripened cheese.</title>
        <authorList>
            <consortium name="US DOE Joint Genome Institute (JGI-PGF)"/>
            <person name="Walter F."/>
            <person name="Albersmeier A."/>
            <person name="Kalinowski J."/>
            <person name="Ruckert C."/>
        </authorList>
    </citation>
    <scope>NUCLEOTIDE SEQUENCE</scope>
    <source>
        <strain evidence="5">JCM 4386</strain>
    </source>
</reference>
<dbReference type="PANTHER" id="PTHR44688:SF16">
    <property type="entry name" value="DNA-BINDING TRANSCRIPTIONAL ACTIVATOR DEVR_DOSR"/>
    <property type="match status" value="1"/>
</dbReference>
<protein>
    <submittedName>
        <fullName evidence="5">Transcriptional regulator</fullName>
    </submittedName>
</protein>
<name>A0A918LDA9_9ACTN</name>
<dbReference type="InterPro" id="IPR000792">
    <property type="entry name" value="Tscrpt_reg_LuxR_C"/>
</dbReference>
<dbReference type="GO" id="GO:0006355">
    <property type="term" value="P:regulation of DNA-templated transcription"/>
    <property type="evidence" value="ECO:0007669"/>
    <property type="project" value="InterPro"/>
</dbReference>
<dbReference type="EMBL" id="BMTL01000075">
    <property type="protein sequence ID" value="GGS31660.1"/>
    <property type="molecule type" value="Genomic_DNA"/>
</dbReference>
<dbReference type="Pfam" id="PF00196">
    <property type="entry name" value="GerE"/>
    <property type="match status" value="1"/>
</dbReference>
<sequence length="891" mass="95942">MARTRAADVVTLYASGCATEQDTPFGVIEQLFAGNTAVLEELVGIVTSHPGTVRFPPPPYALRAAQLLVEKALRDLGTQGPVVIAVDDAHHVDQHSLNVLKFLCNRLNRLKVFIVLSSAGLTQRALQGLGTSLMRVPRLLVLQLSPLTERTARQLIHEVTGSQPTEQFVRAALEKTGGNARLLWAVALDTSNASRGTPPERWAPVEGAVLRDTVALMLSAPHADTLRRTTRVVAVLGEVRPADFLSTLCDTPPDSISADLALLRTSGLLVGNHFRTAGIRSAVLQDPSFTHRAELTRQAALQLYQHGAPLCEIARMIAATGRATALWEVTVLREAARQATAENDWQTAVVLLELAHSYRGEQNVYAATLFQLTCTKWMVDTCAASSHLTDLLSEALADRLRTSAMLFLVHMLAWHGRLSETGDLLALLLERHDEDPQLLDMQLALLRKCYGALPQDGPPVPPGHVSGAAPLAFDLPLLCESGAETADTHRARAQKADSLAKAWHGEDPTTIPTLDWAFQTLRLLCDASSALPALPYVDSLFSSRKTDGLSPFHRMLLNLLRAVSAFAQGDLPTAETHARASLVQPQNWGALVGLPLGVLVLALSLQGKHDDAAEVLSVPVPPSGHSSHFGKRYAYASAHHHLMAKNPGAALQRFHSMRRLQERLGGGDDLLCSWQAGAAAACLALGRQEQAVHLAEEVLAQPGEEGTPGKLEASYVIAQTQSAKQRLPLLRKIADLLEGLGNRVGLARVQVDLARTYYSLGDPKTGRALTRRALIAAQATGSENIVRERLGDINPADPVPQVLSSPAARRVPGVGLAALPASRSDVASLSQAELRVAGLAAVGYSNREIASKLFVTVSTVEQHLTRIYRKLKVKSRSELAATMSSVLECEH</sequence>
<evidence type="ECO:0000313" key="6">
    <source>
        <dbReference type="Proteomes" id="UP000606194"/>
    </source>
</evidence>
<dbReference type="PRINTS" id="PR00038">
    <property type="entry name" value="HTHLUXR"/>
</dbReference>
<evidence type="ECO:0000259" key="4">
    <source>
        <dbReference type="PROSITE" id="PS50043"/>
    </source>
</evidence>
<dbReference type="CDD" id="cd06170">
    <property type="entry name" value="LuxR_C_like"/>
    <property type="match status" value="1"/>
</dbReference>
<keyword evidence="6" id="KW-1185">Reference proteome</keyword>
<evidence type="ECO:0000256" key="2">
    <source>
        <dbReference type="ARBA" id="ARBA00023125"/>
    </source>
</evidence>
<feature type="domain" description="HTH luxR-type" evidence="4">
    <location>
        <begin position="822"/>
        <end position="887"/>
    </location>
</feature>
<dbReference type="SUPFAM" id="SSF52540">
    <property type="entry name" value="P-loop containing nucleoside triphosphate hydrolases"/>
    <property type="match status" value="1"/>
</dbReference>
<dbReference type="SUPFAM" id="SSF46894">
    <property type="entry name" value="C-terminal effector domain of the bipartite response regulators"/>
    <property type="match status" value="1"/>
</dbReference>
<evidence type="ECO:0000313" key="5">
    <source>
        <dbReference type="EMBL" id="GGS31660.1"/>
    </source>
</evidence>
<keyword evidence="1" id="KW-0805">Transcription regulation</keyword>
<dbReference type="PROSITE" id="PS50043">
    <property type="entry name" value="HTH_LUXR_2"/>
    <property type="match status" value="1"/>
</dbReference>
<dbReference type="Proteomes" id="UP000606194">
    <property type="component" value="Unassembled WGS sequence"/>
</dbReference>